<proteinExistence type="inferred from homology"/>
<feature type="active site" evidence="9">
    <location>
        <position position="198"/>
    </location>
</feature>
<evidence type="ECO:0000256" key="9">
    <source>
        <dbReference type="HAMAP-Rule" id="MF_01808"/>
    </source>
</evidence>
<dbReference type="PANTHER" id="PTHR30349:SF81">
    <property type="entry name" value="TYROSINE RECOMBINASE XERC"/>
    <property type="match status" value="1"/>
</dbReference>
<evidence type="ECO:0000256" key="5">
    <source>
        <dbReference type="ARBA" id="ARBA00022908"/>
    </source>
</evidence>
<dbReference type="NCBIfam" id="NF001399">
    <property type="entry name" value="PRK00283.1"/>
    <property type="match status" value="1"/>
</dbReference>
<keyword evidence="4 9" id="KW-0159">Chromosome partition</keyword>
<dbReference type="InterPro" id="IPR004107">
    <property type="entry name" value="Integrase_SAM-like_N"/>
</dbReference>
<evidence type="ECO:0000256" key="1">
    <source>
        <dbReference type="ARBA" id="ARBA00004496"/>
    </source>
</evidence>
<comment type="function">
    <text evidence="9">Site-specific tyrosine recombinase, which acts by catalyzing the cutting and rejoining of the recombining DNA molecules. The XerC-XerD complex is essential to convert dimers of the bacterial chromosome into monomers to permit their segregation at cell division. It also contributes to the segregational stability of plasmids.</text>
</comment>
<dbReference type="GO" id="GO:0051301">
    <property type="term" value="P:cell division"/>
    <property type="evidence" value="ECO:0007669"/>
    <property type="project" value="UniProtKB-KW"/>
</dbReference>
<dbReference type="Gene3D" id="1.10.150.130">
    <property type="match status" value="1"/>
</dbReference>
<evidence type="ECO:0000256" key="4">
    <source>
        <dbReference type="ARBA" id="ARBA00022829"/>
    </source>
</evidence>
<evidence type="ECO:0000256" key="2">
    <source>
        <dbReference type="ARBA" id="ARBA00022490"/>
    </source>
</evidence>
<feature type="domain" description="Core-binding (CB)" evidence="12">
    <location>
        <begin position="27"/>
        <end position="113"/>
    </location>
</feature>
<keyword evidence="5 9" id="KW-0229">DNA integration</keyword>
<keyword evidence="7 9" id="KW-0233">DNA recombination</keyword>
<gene>
    <name evidence="9" type="primary">xerC</name>
    <name evidence="13" type="ORF">B5G21_01290</name>
</gene>
<evidence type="ECO:0000256" key="8">
    <source>
        <dbReference type="ARBA" id="ARBA00023306"/>
    </source>
</evidence>
<dbReference type="SUPFAM" id="SSF47823">
    <property type="entry name" value="lambda integrase-like, N-terminal domain"/>
    <property type="match status" value="1"/>
</dbReference>
<feature type="active site" description="O-(3'-phospho-DNA)-tyrosine intermediate" evidence="9">
    <location>
        <position position="307"/>
    </location>
</feature>
<reference evidence="14" key="1">
    <citation type="submission" date="2017-04" db="EMBL/GenBank/DDBJ databases">
        <title>Function of individual gut microbiota members based on whole genome sequencing of pure cultures obtained from chicken caecum.</title>
        <authorList>
            <person name="Medvecky M."/>
            <person name="Cejkova D."/>
            <person name="Polansky O."/>
            <person name="Karasova D."/>
            <person name="Kubasova T."/>
            <person name="Cizek A."/>
            <person name="Rychlik I."/>
        </authorList>
    </citation>
    <scope>NUCLEOTIDE SEQUENCE [LARGE SCALE GENOMIC DNA]</scope>
    <source>
        <strain evidence="14">An70</strain>
    </source>
</reference>
<feature type="active site" evidence="9">
    <location>
        <position position="298"/>
    </location>
</feature>
<dbReference type="InterPro" id="IPR010998">
    <property type="entry name" value="Integrase_recombinase_N"/>
</dbReference>
<dbReference type="InterPro" id="IPR044068">
    <property type="entry name" value="CB"/>
</dbReference>
<comment type="similarity">
    <text evidence="9">Belongs to the 'phage' integrase family. XerC subfamily.</text>
</comment>
<evidence type="ECO:0000256" key="3">
    <source>
        <dbReference type="ARBA" id="ARBA00022618"/>
    </source>
</evidence>
<evidence type="ECO:0000256" key="6">
    <source>
        <dbReference type="ARBA" id="ARBA00023125"/>
    </source>
</evidence>
<feature type="domain" description="Tyr recombinase" evidence="11">
    <location>
        <begin position="134"/>
        <end position="320"/>
    </location>
</feature>
<comment type="subunit">
    <text evidence="9">Forms a cyclic heterotetrameric complex composed of two molecules of XerC and two molecules of XerD.</text>
</comment>
<dbReference type="GO" id="GO:0005737">
    <property type="term" value="C:cytoplasm"/>
    <property type="evidence" value="ECO:0007669"/>
    <property type="project" value="UniProtKB-SubCell"/>
</dbReference>
<dbReference type="InterPro" id="IPR050090">
    <property type="entry name" value="Tyrosine_recombinase_XerCD"/>
</dbReference>
<dbReference type="Proteomes" id="UP000196560">
    <property type="component" value="Unassembled WGS sequence"/>
</dbReference>
<keyword evidence="8 9" id="KW-0131">Cell cycle</keyword>
<evidence type="ECO:0000259" key="12">
    <source>
        <dbReference type="PROSITE" id="PS51900"/>
    </source>
</evidence>
<dbReference type="RefSeq" id="WP_087185691.1">
    <property type="nucleotide sequence ID" value="NZ_NFHO01000001.1"/>
</dbReference>
<dbReference type="GO" id="GO:0006313">
    <property type="term" value="P:DNA transposition"/>
    <property type="evidence" value="ECO:0007669"/>
    <property type="project" value="UniProtKB-UniRule"/>
</dbReference>
<dbReference type="HAMAP" id="MF_01808">
    <property type="entry name" value="Recomb_XerC_XerD"/>
    <property type="match status" value="1"/>
</dbReference>
<dbReference type="SUPFAM" id="SSF56349">
    <property type="entry name" value="DNA breaking-rejoining enzymes"/>
    <property type="match status" value="1"/>
</dbReference>
<keyword evidence="14" id="KW-1185">Reference proteome</keyword>
<feature type="active site" evidence="9">
    <location>
        <position position="174"/>
    </location>
</feature>
<feature type="active site" evidence="9">
    <location>
        <position position="272"/>
    </location>
</feature>
<comment type="subcellular location">
    <subcellularLocation>
        <location evidence="1 9">Cytoplasm</location>
    </subcellularLocation>
</comment>
<dbReference type="InterPro" id="IPR011010">
    <property type="entry name" value="DNA_brk_join_enz"/>
</dbReference>
<feature type="active site" evidence="9">
    <location>
        <position position="275"/>
    </location>
</feature>
<keyword evidence="3 9" id="KW-0132">Cell division</keyword>
<dbReference type="GO" id="GO:0003677">
    <property type="term" value="F:DNA binding"/>
    <property type="evidence" value="ECO:0007669"/>
    <property type="project" value="UniProtKB-UniRule"/>
</dbReference>
<dbReference type="CDD" id="cd00798">
    <property type="entry name" value="INT_XerDC_C"/>
    <property type="match status" value="1"/>
</dbReference>
<dbReference type="Gene3D" id="1.10.443.10">
    <property type="entry name" value="Intergrase catalytic core"/>
    <property type="match status" value="1"/>
</dbReference>
<evidence type="ECO:0000256" key="10">
    <source>
        <dbReference type="SAM" id="MobiDB-lite"/>
    </source>
</evidence>
<dbReference type="PANTHER" id="PTHR30349">
    <property type="entry name" value="PHAGE INTEGRASE-RELATED"/>
    <property type="match status" value="1"/>
</dbReference>
<feature type="region of interest" description="Disordered" evidence="10">
    <location>
        <begin position="1"/>
        <end position="21"/>
    </location>
</feature>
<dbReference type="Pfam" id="PF00589">
    <property type="entry name" value="Phage_integrase"/>
    <property type="match status" value="1"/>
</dbReference>
<evidence type="ECO:0000259" key="11">
    <source>
        <dbReference type="PROSITE" id="PS51898"/>
    </source>
</evidence>
<organism evidence="13 14">
    <name type="scientific">Enorma massiliensis</name>
    <dbReference type="NCBI Taxonomy" id="1472761"/>
    <lineage>
        <taxon>Bacteria</taxon>
        <taxon>Bacillati</taxon>
        <taxon>Actinomycetota</taxon>
        <taxon>Coriobacteriia</taxon>
        <taxon>Coriobacteriales</taxon>
        <taxon>Coriobacteriaceae</taxon>
        <taxon>Enorma</taxon>
    </lineage>
</organism>
<dbReference type="EMBL" id="NFHO01000001">
    <property type="protein sequence ID" value="OUN44595.1"/>
    <property type="molecule type" value="Genomic_DNA"/>
</dbReference>
<comment type="caution">
    <text evidence="13">The sequence shown here is derived from an EMBL/GenBank/DDBJ whole genome shotgun (WGS) entry which is preliminary data.</text>
</comment>
<dbReference type="PROSITE" id="PS51900">
    <property type="entry name" value="CB"/>
    <property type="match status" value="1"/>
</dbReference>
<dbReference type="STRING" id="1118060.GCA_000311845_00848"/>
<accession>A0A1Y3U900</accession>
<dbReference type="InterPro" id="IPR023009">
    <property type="entry name" value="Tyrosine_recombinase_XerC/XerD"/>
</dbReference>
<dbReference type="InterPro" id="IPR013762">
    <property type="entry name" value="Integrase-like_cat_sf"/>
</dbReference>
<dbReference type="eggNOG" id="COG4974">
    <property type="taxonomic scope" value="Bacteria"/>
</dbReference>
<dbReference type="GO" id="GO:0009037">
    <property type="term" value="F:tyrosine-based site-specific recombinase activity"/>
    <property type="evidence" value="ECO:0007669"/>
    <property type="project" value="UniProtKB-UniRule"/>
</dbReference>
<sequence>MVALRHSERNAGSAPGSAFSEAGRAPSALEQAAGEYLISLAVERNLAKNTLAAYRRDLAAYLAFLRERGIDEPDAVSKRDIDAFVAARRDAGYADASIVRALSAVKGLHAFMAREGLSAAHPTASVRLPKKEERLPDFISVEDARALLDQPFPATPAGARDRAELEVLYGCGLRVSELCGLDLRDLYLDDEFMRVFGKGSKERVVPIVGSARSALAAYLAGPRAELAAHDRVRRGSAAVFLNKNGGRISRQSVHATCERYGRLVGIEGLHPHTLRHSFATHLLAGGADLRVLQEILGHADISTTQIYTHLDRSQLQEVYLAAHPRAYRGV</sequence>
<dbReference type="AlphaFoldDB" id="A0A1Y3U900"/>
<dbReference type="GO" id="GO:0007059">
    <property type="term" value="P:chromosome segregation"/>
    <property type="evidence" value="ECO:0007669"/>
    <property type="project" value="UniProtKB-UniRule"/>
</dbReference>
<evidence type="ECO:0000313" key="13">
    <source>
        <dbReference type="EMBL" id="OUN44595.1"/>
    </source>
</evidence>
<keyword evidence="2 9" id="KW-0963">Cytoplasm</keyword>
<evidence type="ECO:0000256" key="7">
    <source>
        <dbReference type="ARBA" id="ARBA00023172"/>
    </source>
</evidence>
<dbReference type="PROSITE" id="PS51898">
    <property type="entry name" value="TYR_RECOMBINASE"/>
    <property type="match status" value="1"/>
</dbReference>
<protein>
    <recommendedName>
        <fullName evidence="9">Tyrosine recombinase XerC</fullName>
    </recommendedName>
</protein>
<dbReference type="Pfam" id="PF02899">
    <property type="entry name" value="Phage_int_SAM_1"/>
    <property type="match status" value="1"/>
</dbReference>
<evidence type="ECO:0000313" key="14">
    <source>
        <dbReference type="Proteomes" id="UP000196560"/>
    </source>
</evidence>
<keyword evidence="6 9" id="KW-0238">DNA-binding</keyword>
<dbReference type="InterPro" id="IPR002104">
    <property type="entry name" value="Integrase_catalytic"/>
</dbReference>
<name>A0A1Y3U900_9ACTN</name>